<dbReference type="InterPro" id="IPR040256">
    <property type="entry name" value="At4g02000-like"/>
</dbReference>
<dbReference type="InterPro" id="IPR025558">
    <property type="entry name" value="DUF4283"/>
</dbReference>
<evidence type="ECO:0000256" key="1">
    <source>
        <dbReference type="SAM" id="MobiDB-lite"/>
    </source>
</evidence>
<name>A0A7J6UQY7_THATH</name>
<gene>
    <name evidence="3" type="ORF">FRX31_035477</name>
</gene>
<protein>
    <submittedName>
        <fullName evidence="3">Reverse transcriptase</fullName>
    </submittedName>
</protein>
<dbReference type="EMBL" id="JABWDY010044747">
    <property type="protein sequence ID" value="KAF5174936.1"/>
    <property type="molecule type" value="Genomic_DNA"/>
</dbReference>
<dbReference type="Proteomes" id="UP000554482">
    <property type="component" value="Unassembled WGS sequence"/>
</dbReference>
<evidence type="ECO:0000313" key="4">
    <source>
        <dbReference type="Proteomes" id="UP000554482"/>
    </source>
</evidence>
<sequence length="414" mass="47657">METKQLVLQQEKNPWVLNLVGRFHTENQLDTYKLLQHIPYKWNLSEGRLHISVIGSNLFVMGFKRYDDLKRILNEQPWEIDSHLLILKEFDNNQNPRNIEFTYVPLWFYFEGLCYEHYNQESIKHIAKAVGTVLSVDPEVGLTSFVKGFRARVDVHVLLPLPPGTFVRTLKNGLVWVSIIPERLPSTFCNKCFLLGHQEFACKTFHHQIPNELNSIETKIKTEKESYESFYSSPDPRMIYSSKGKRAFVDSVCNSGDGEKRQKCFVDESVHTAFLIESQVYSLVNFLEGKCPPTQKVLDQMFEYLSSSSGQILLQSLGLVLVSTAEVVDTPTDQFGFHEKVVTNQTLQLMSAINLMDSSSYQNDYVNNLLNNQAQQHQYLQRIVKKEEYPEPEEPSLAPGEGNIDNSWMDFPLA</sequence>
<dbReference type="AlphaFoldDB" id="A0A7J6UQY7"/>
<reference evidence="3 4" key="1">
    <citation type="submission" date="2020-06" db="EMBL/GenBank/DDBJ databases">
        <title>Transcriptomic and genomic resources for Thalictrum thalictroides and T. hernandezii: Facilitating candidate gene discovery in an emerging model plant lineage.</title>
        <authorList>
            <person name="Arias T."/>
            <person name="Riano-Pachon D.M."/>
            <person name="Di Stilio V.S."/>
        </authorList>
    </citation>
    <scope>NUCLEOTIDE SEQUENCE [LARGE SCALE GENOMIC DNA]</scope>
    <source>
        <strain evidence="4">cv. WT478/WT964</strain>
        <tissue evidence="3">Leaves</tissue>
    </source>
</reference>
<dbReference type="GO" id="GO:0003964">
    <property type="term" value="F:RNA-directed DNA polymerase activity"/>
    <property type="evidence" value="ECO:0007669"/>
    <property type="project" value="UniProtKB-KW"/>
</dbReference>
<evidence type="ECO:0000313" key="3">
    <source>
        <dbReference type="EMBL" id="KAF5174936.1"/>
    </source>
</evidence>
<accession>A0A7J6UQY7</accession>
<keyword evidence="3" id="KW-0808">Transferase</keyword>
<dbReference type="PANTHER" id="PTHR31286">
    <property type="entry name" value="GLYCINE-RICH CELL WALL STRUCTURAL PROTEIN 1.8-LIKE"/>
    <property type="match status" value="1"/>
</dbReference>
<feature type="region of interest" description="Disordered" evidence="1">
    <location>
        <begin position="389"/>
        <end position="414"/>
    </location>
</feature>
<feature type="domain" description="DUF4283" evidence="2">
    <location>
        <begin position="13"/>
        <end position="96"/>
    </location>
</feature>
<organism evidence="3 4">
    <name type="scientific">Thalictrum thalictroides</name>
    <name type="common">Rue-anemone</name>
    <name type="synonym">Anemone thalictroides</name>
    <dbReference type="NCBI Taxonomy" id="46969"/>
    <lineage>
        <taxon>Eukaryota</taxon>
        <taxon>Viridiplantae</taxon>
        <taxon>Streptophyta</taxon>
        <taxon>Embryophyta</taxon>
        <taxon>Tracheophyta</taxon>
        <taxon>Spermatophyta</taxon>
        <taxon>Magnoliopsida</taxon>
        <taxon>Ranunculales</taxon>
        <taxon>Ranunculaceae</taxon>
        <taxon>Thalictroideae</taxon>
        <taxon>Thalictrum</taxon>
    </lineage>
</organism>
<dbReference type="PANTHER" id="PTHR31286:SF167">
    <property type="entry name" value="OS09G0268800 PROTEIN"/>
    <property type="match status" value="1"/>
</dbReference>
<comment type="caution">
    <text evidence="3">The sequence shown here is derived from an EMBL/GenBank/DDBJ whole genome shotgun (WGS) entry which is preliminary data.</text>
</comment>
<dbReference type="OrthoDB" id="1939300at2759"/>
<keyword evidence="4" id="KW-1185">Reference proteome</keyword>
<dbReference type="Pfam" id="PF14111">
    <property type="entry name" value="DUF4283"/>
    <property type="match status" value="1"/>
</dbReference>
<keyword evidence="3" id="KW-0548">Nucleotidyltransferase</keyword>
<keyword evidence="3" id="KW-0695">RNA-directed DNA polymerase</keyword>
<proteinExistence type="predicted"/>
<evidence type="ECO:0000259" key="2">
    <source>
        <dbReference type="Pfam" id="PF14111"/>
    </source>
</evidence>